<feature type="compositionally biased region" description="Low complexity" evidence="4">
    <location>
        <begin position="164"/>
        <end position="177"/>
    </location>
</feature>
<keyword evidence="5" id="KW-1185">Reference proteome</keyword>
<dbReference type="SUPFAM" id="SSF81995">
    <property type="entry name" value="beta-sandwich domain of Sec23/24"/>
    <property type="match status" value="1"/>
</dbReference>
<accession>A0A6P6W4E2</accession>
<feature type="region of interest" description="SAW" evidence="3">
    <location>
        <begin position="636"/>
        <end position="713"/>
    </location>
</feature>
<name>A0A6P6W4E2_COFAR</name>
<organism evidence="5 6">
    <name type="scientific">Coffea arabica</name>
    <name type="common">Arabian coffee</name>
    <dbReference type="NCBI Taxonomy" id="13443"/>
    <lineage>
        <taxon>Eukaryota</taxon>
        <taxon>Viridiplantae</taxon>
        <taxon>Streptophyta</taxon>
        <taxon>Embryophyta</taxon>
        <taxon>Tracheophyta</taxon>
        <taxon>Spermatophyta</taxon>
        <taxon>Magnoliopsida</taxon>
        <taxon>eudicotyledons</taxon>
        <taxon>Gunneridae</taxon>
        <taxon>Pentapetalae</taxon>
        <taxon>asterids</taxon>
        <taxon>lamiids</taxon>
        <taxon>Gentianales</taxon>
        <taxon>Rubiaceae</taxon>
        <taxon>Ixoroideae</taxon>
        <taxon>Gardenieae complex</taxon>
        <taxon>Bertiereae - Coffeeae clade</taxon>
        <taxon>Coffeeae</taxon>
        <taxon>Coffea</taxon>
    </lineage>
</organism>
<dbReference type="Pfam" id="PF03514">
    <property type="entry name" value="GRAS"/>
    <property type="match status" value="1"/>
</dbReference>
<feature type="compositionally biased region" description="Low complexity" evidence="4">
    <location>
        <begin position="82"/>
        <end position="98"/>
    </location>
</feature>
<reference evidence="5" key="1">
    <citation type="journal article" date="2025" name="Foods">
        <title>Unveiling the Microbial Signatures of Arabica Coffee Cherries: Insights into Ripeness Specific Diversity, Functional Traits, and Implications for Quality and Safety.</title>
        <authorList>
            <consortium name="RefSeq"/>
            <person name="Tenea G.N."/>
            <person name="Cifuentes V."/>
            <person name="Reyes P."/>
            <person name="Cevallos-Vallejos M."/>
        </authorList>
    </citation>
    <scope>NUCLEOTIDE SEQUENCE [LARGE SCALE GENOMIC DNA]</scope>
</reference>
<dbReference type="InterPro" id="IPR005202">
    <property type="entry name" value="TF_GRAS"/>
</dbReference>
<feature type="region of interest" description="Disordered" evidence="4">
    <location>
        <begin position="164"/>
        <end position="194"/>
    </location>
</feature>
<feature type="short sequence motif" description="VHIID" evidence="3">
    <location>
        <begin position="449"/>
        <end position="453"/>
    </location>
</feature>
<evidence type="ECO:0000256" key="4">
    <source>
        <dbReference type="SAM" id="MobiDB-lite"/>
    </source>
</evidence>
<feature type="region of interest" description="Disordered" evidence="4">
    <location>
        <begin position="82"/>
        <end position="101"/>
    </location>
</feature>
<dbReference type="PROSITE" id="PS50985">
    <property type="entry name" value="GRAS"/>
    <property type="match status" value="1"/>
</dbReference>
<evidence type="ECO:0000256" key="3">
    <source>
        <dbReference type="PROSITE-ProRule" id="PRU01191"/>
    </source>
</evidence>
<keyword evidence="1" id="KW-0805">Transcription regulation</keyword>
<dbReference type="PANTHER" id="PTHR31636">
    <property type="entry name" value="OSJNBA0084A10.13 PROTEIN-RELATED"/>
    <property type="match status" value="1"/>
</dbReference>
<dbReference type="Proteomes" id="UP001652660">
    <property type="component" value="Chromosome 2e"/>
</dbReference>
<reference evidence="6" key="2">
    <citation type="submission" date="2025-08" db="UniProtKB">
        <authorList>
            <consortium name="RefSeq"/>
        </authorList>
    </citation>
    <scope>IDENTIFICATION</scope>
    <source>
        <tissue evidence="6">Leaves</tissue>
    </source>
</reference>
<dbReference type="OrthoDB" id="677896at2759"/>
<feature type="region of interest" description="Disordered" evidence="4">
    <location>
        <begin position="1"/>
        <end position="27"/>
    </location>
</feature>
<dbReference type="AlphaFoldDB" id="A0A6P6W4E2"/>
<evidence type="ECO:0000313" key="6">
    <source>
        <dbReference type="RefSeq" id="XP_027110249.1"/>
    </source>
</evidence>
<feature type="region of interest" description="Leucine repeat II (LRII)" evidence="3">
    <location>
        <begin position="499"/>
        <end position="531"/>
    </location>
</feature>
<evidence type="ECO:0000256" key="2">
    <source>
        <dbReference type="ARBA" id="ARBA00023163"/>
    </source>
</evidence>
<evidence type="ECO:0000313" key="5">
    <source>
        <dbReference type="Proteomes" id="UP001652660"/>
    </source>
</evidence>
<comment type="similarity">
    <text evidence="3">Belongs to the GRAS family.</text>
</comment>
<dbReference type="GeneID" id="113730027"/>
<dbReference type="RefSeq" id="XP_027110249.1">
    <property type="nucleotide sequence ID" value="XM_027254448.2"/>
</dbReference>
<gene>
    <name evidence="6" type="primary">LOC113730027</name>
</gene>
<evidence type="ECO:0000256" key="1">
    <source>
        <dbReference type="ARBA" id="ARBA00023015"/>
    </source>
</evidence>
<protein>
    <submittedName>
        <fullName evidence="6">Scarecrow-like protein 8</fullName>
    </submittedName>
</protein>
<feature type="compositionally biased region" description="Gly residues" evidence="4">
    <location>
        <begin position="1"/>
        <end position="11"/>
    </location>
</feature>
<comment type="caution">
    <text evidence="3">Lacks conserved residue(s) required for the propagation of feature annotation.</text>
</comment>
<proteinExistence type="inferred from homology"/>
<sequence length="713" mass="77611">MSSGFSGGGGPDFFTSSGIATGRSTNPMMPTMNMNMNMNVTNPSQLPYRSALAGILPDPAAQIVHRGPDLIGKRSLTEFQQQHQLLQQQQQQQQHQQQMGGLGPLYSNLRNVKPRVNYQHASPISPLSPVDLSVISSLSPEASSISNSSSPMNPRYGRPILQQFRPQQQQQQQLQQPQPQPPRMMSNCGLTTTASLSNGNIIQPASSGGMPNRPNKFIPSNISSSSSVSFPNLFHNQRAVVPMPMSVGMVTPGKQLFSAPQDQTENKMMNKLQELEKQLFDDDDEGGCGGDAVSVVTNSEWSDTIHSLNMITTTNCKAISPSPTSSSSSCSSTSASPPIACPKQSIADVAVAISEGRMEAATEVLTRLAQVANPRGTSEQRLTAYMTSALRSRVNPTDYPPPVTELYTAEHSDSTQMLYEVSPCFKLGFTAANLAIQEAISGEQPADKLHVIDFDIGQGGQYEHLLHLLATMKADKPSVLKITTLVDSVNNGGEERLRAVRGNLEALANKLGVCLSLRVTSLRIGELNREKLGVESDEALAVNFAFRLYRLPDESVTTENLRDELLRRVKWLSPKVVTLVEQEMGGNTAPFVTRVKEACAYYGLLLDSLDATVGRDCPDRVRIEEGVGRKLANSVACEGRDRVERCEVFGKWRARMSMAGFELKPMSQTVGDSLRSKLHSVTRGSQGYTVNEQSGGVCFGWMGRTLTVASAWR</sequence>
<keyword evidence="2" id="KW-0804">Transcription</keyword>